<organism evidence="1 2">
    <name type="scientific">Tenacibaculum jejuense</name>
    <dbReference type="NCBI Taxonomy" id="584609"/>
    <lineage>
        <taxon>Bacteria</taxon>
        <taxon>Pseudomonadati</taxon>
        <taxon>Bacteroidota</taxon>
        <taxon>Flavobacteriia</taxon>
        <taxon>Flavobacteriales</taxon>
        <taxon>Flavobacteriaceae</taxon>
        <taxon>Tenacibaculum</taxon>
    </lineage>
</organism>
<name>A0A238UBD7_9FLAO</name>
<proteinExistence type="predicted"/>
<dbReference type="RefSeq" id="WP_095073054.1">
    <property type="nucleotide sequence ID" value="NZ_LT899436.1"/>
</dbReference>
<dbReference type="EMBL" id="LT899436">
    <property type="protein sequence ID" value="SNR16479.1"/>
    <property type="molecule type" value="Genomic_DNA"/>
</dbReference>
<dbReference type="AlphaFoldDB" id="A0A238UBD7"/>
<dbReference type="Proteomes" id="UP000215214">
    <property type="component" value="Chromosome TJEJU"/>
</dbReference>
<reference evidence="1 2" key="1">
    <citation type="submission" date="2017-07" db="EMBL/GenBank/DDBJ databases">
        <authorList>
            <person name="Sun Z.S."/>
            <person name="Albrecht U."/>
            <person name="Echele G."/>
            <person name="Lee C.C."/>
        </authorList>
    </citation>
    <scope>NUCLEOTIDE SEQUENCE [LARGE SCALE GENOMIC DNA]</scope>
    <source>
        <strain evidence="2">type strain: KCTC 22618</strain>
    </source>
</reference>
<keyword evidence="2" id="KW-1185">Reference proteome</keyword>
<sequence>MDTKQYCEEFTGLFVVKRCENEATTECSKCGKKICSVHSFKAEQIFTYTNTNLATNAIRDSKGLLCISCFTELDARLTNDIELYSKDRAVWRRKMIERFHKEYPYMLFMAEDYGSLFDTTHTTYFYDHDDDDAYFDS</sequence>
<protein>
    <submittedName>
        <fullName evidence="1">Uncharacterized protein</fullName>
    </submittedName>
</protein>
<evidence type="ECO:0000313" key="1">
    <source>
        <dbReference type="EMBL" id="SNR16479.1"/>
    </source>
</evidence>
<dbReference type="OrthoDB" id="1162996at2"/>
<evidence type="ECO:0000313" key="2">
    <source>
        <dbReference type="Proteomes" id="UP000215214"/>
    </source>
</evidence>
<accession>A0A238UBD7</accession>
<gene>
    <name evidence="1" type="ORF">TJEJU_2805</name>
</gene>
<dbReference type="KEGG" id="tje:TJEJU_2805"/>